<proteinExistence type="inferred from homology"/>
<evidence type="ECO:0000256" key="5">
    <source>
        <dbReference type="PIRNR" id="PIRNR000477"/>
    </source>
</evidence>
<evidence type="ECO:0000313" key="8">
    <source>
        <dbReference type="Proteomes" id="UP001239462"/>
    </source>
</evidence>
<dbReference type="GO" id="GO:0004731">
    <property type="term" value="F:purine-nucleoside phosphorylase activity"/>
    <property type="evidence" value="ECO:0007669"/>
    <property type="project" value="UniProtKB-EC"/>
</dbReference>
<reference evidence="7 8" key="1">
    <citation type="submission" date="2023-06" db="EMBL/GenBank/DDBJ databases">
        <title>Roseiconus lacunae JC819 isolated from Gulf of Mannar region, Tamil Nadu.</title>
        <authorList>
            <person name="Pk S."/>
            <person name="Ch S."/>
            <person name="Ch V.R."/>
        </authorList>
    </citation>
    <scope>NUCLEOTIDE SEQUENCE [LARGE SCALE GENOMIC DNA]</scope>
    <source>
        <strain evidence="7 8">JC819</strain>
    </source>
</reference>
<comment type="similarity">
    <text evidence="2 5">Belongs to the PNP/MTAP phosphorylase family.</text>
</comment>
<dbReference type="Pfam" id="PF01048">
    <property type="entry name" value="PNP_UDP_1"/>
    <property type="match status" value="1"/>
</dbReference>
<feature type="domain" description="Nucleoside phosphorylase" evidence="6">
    <location>
        <begin position="44"/>
        <end position="292"/>
    </location>
</feature>
<dbReference type="InterPro" id="IPR000845">
    <property type="entry name" value="Nucleoside_phosphorylase_d"/>
</dbReference>
<dbReference type="NCBIfam" id="NF006054">
    <property type="entry name" value="PRK08202.1"/>
    <property type="match status" value="1"/>
</dbReference>
<comment type="caution">
    <text evidence="7">The sequence shown here is derived from an EMBL/GenBank/DDBJ whole genome shotgun (WGS) entry which is preliminary data.</text>
</comment>
<comment type="function">
    <text evidence="5">The purine nucleoside phosphorylases catalyze the phosphorolytic breakdown of the N-glycosidic bond in the beta-(deoxy)ribonucleoside molecules, with the formation of the corresponding free purine bases and pentose-1-phosphate.</text>
</comment>
<protein>
    <recommendedName>
        <fullName evidence="5">Purine nucleoside phosphorylase</fullName>
        <ecNumber evidence="5">2.4.2.1</ecNumber>
    </recommendedName>
    <alternativeName>
        <fullName evidence="5">Inosine-guanosine phosphorylase</fullName>
    </alternativeName>
</protein>
<organism evidence="7 8">
    <name type="scientific">Roseiconus lacunae</name>
    <dbReference type="NCBI Taxonomy" id="2605694"/>
    <lineage>
        <taxon>Bacteria</taxon>
        <taxon>Pseudomonadati</taxon>
        <taxon>Planctomycetota</taxon>
        <taxon>Planctomycetia</taxon>
        <taxon>Pirellulales</taxon>
        <taxon>Pirellulaceae</taxon>
        <taxon>Roseiconus</taxon>
    </lineage>
</organism>
<dbReference type="InterPro" id="IPR011268">
    <property type="entry name" value="Purine_phosphorylase"/>
</dbReference>
<dbReference type="Proteomes" id="UP001239462">
    <property type="component" value="Unassembled WGS sequence"/>
</dbReference>
<gene>
    <name evidence="7" type="ORF">QTN89_23370</name>
</gene>
<dbReference type="SUPFAM" id="SSF53167">
    <property type="entry name" value="Purine and uridine phosphorylases"/>
    <property type="match status" value="1"/>
</dbReference>
<dbReference type="EMBL" id="JASZZN010000021">
    <property type="protein sequence ID" value="MDM4018412.1"/>
    <property type="molecule type" value="Genomic_DNA"/>
</dbReference>
<evidence type="ECO:0000256" key="3">
    <source>
        <dbReference type="ARBA" id="ARBA00022676"/>
    </source>
</evidence>
<keyword evidence="3 5" id="KW-0328">Glycosyltransferase</keyword>
<name>A0ABT7PPI0_9BACT</name>
<keyword evidence="4 5" id="KW-0808">Transferase</keyword>
<dbReference type="PANTHER" id="PTHR11904:SF9">
    <property type="entry name" value="PURINE NUCLEOSIDE PHOSPHORYLASE-RELATED"/>
    <property type="match status" value="1"/>
</dbReference>
<dbReference type="RefSeq" id="WP_289166227.1">
    <property type="nucleotide sequence ID" value="NZ_JASZZN010000021.1"/>
</dbReference>
<dbReference type="NCBIfam" id="TIGR01697">
    <property type="entry name" value="PNPH-PUNA-XAPA"/>
    <property type="match status" value="1"/>
</dbReference>
<dbReference type="PANTHER" id="PTHR11904">
    <property type="entry name" value="METHYLTHIOADENOSINE/PURINE NUCLEOSIDE PHOSPHORYLASE"/>
    <property type="match status" value="1"/>
</dbReference>
<dbReference type="InterPro" id="IPR035994">
    <property type="entry name" value="Nucleoside_phosphorylase_sf"/>
</dbReference>
<dbReference type="Gene3D" id="3.40.50.1580">
    <property type="entry name" value="Nucleoside phosphorylase domain"/>
    <property type="match status" value="1"/>
</dbReference>
<evidence type="ECO:0000256" key="1">
    <source>
        <dbReference type="ARBA" id="ARBA00005058"/>
    </source>
</evidence>
<evidence type="ECO:0000313" key="7">
    <source>
        <dbReference type="EMBL" id="MDM4018412.1"/>
    </source>
</evidence>
<dbReference type="EC" id="2.4.2.1" evidence="5"/>
<dbReference type="PIRSF" id="PIRSF000477">
    <property type="entry name" value="PurNPase"/>
    <property type="match status" value="1"/>
</dbReference>
<accession>A0ABT7PPI0</accession>
<comment type="pathway">
    <text evidence="1 5">Purine metabolism; purine nucleoside salvage.</text>
</comment>
<evidence type="ECO:0000256" key="4">
    <source>
        <dbReference type="ARBA" id="ARBA00022679"/>
    </source>
</evidence>
<evidence type="ECO:0000259" key="6">
    <source>
        <dbReference type="Pfam" id="PF01048"/>
    </source>
</evidence>
<evidence type="ECO:0000256" key="2">
    <source>
        <dbReference type="ARBA" id="ARBA00006751"/>
    </source>
</evidence>
<sequence length="306" mass="32349">MSDVDYRDDEPSRFTSTSSALDRAVDFVRQYCPDGTFGVDRDRTGIVLGSGLGTLADKIESATVIPFADIPGFARSTASGHRGQLIVGSFGGGDVIAMAGRLHRYEGWSNEQVAFPIEVMVKLGINRLIASNAAGGVNPKLRVGDLVVISDHIDWLHRRGSFSAKADSKTIAGSIPQRAGNVYTPELAQTALAAARANGFTAVQGTYLATLGPTYETRAEYRLMRTIGADVVGMSTVPEVQVAANAGVAVLALSIVSNVADPDRAIVADHSEVLQAGDAAAVKLEHIVRRVIHAAYSKTIRPEAST</sequence>
<dbReference type="CDD" id="cd09009">
    <property type="entry name" value="PNP-EcPNPII_like"/>
    <property type="match status" value="1"/>
</dbReference>
<keyword evidence="8" id="KW-1185">Reference proteome</keyword>